<dbReference type="InterPro" id="IPR003959">
    <property type="entry name" value="ATPase_AAA_core"/>
</dbReference>
<dbReference type="EMBL" id="HBHW01040299">
    <property type="protein sequence ID" value="CAE0062918.1"/>
    <property type="molecule type" value="Transcribed_RNA"/>
</dbReference>
<dbReference type="InterPro" id="IPR003960">
    <property type="entry name" value="ATPase_AAA_CS"/>
</dbReference>
<feature type="domain" description="AAA+ ATPase" evidence="7">
    <location>
        <begin position="130"/>
        <end position="266"/>
    </location>
</feature>
<dbReference type="InterPro" id="IPR041569">
    <property type="entry name" value="AAA_lid_3"/>
</dbReference>
<dbReference type="PANTHER" id="PTHR45644">
    <property type="entry name" value="AAA ATPASE, PUTATIVE (AFU_ORTHOLOGUE AFUA_2G12920)-RELATED-RELATED"/>
    <property type="match status" value="1"/>
</dbReference>
<comment type="subcellular location">
    <subcellularLocation>
        <location evidence="1">Mitochondrion outer membrane</location>
        <topology evidence="1">Single-pass membrane protein</topology>
    </subcellularLocation>
</comment>
<comment type="similarity">
    <text evidence="6">Belongs to the AAA ATPase family.</text>
</comment>
<dbReference type="Gene3D" id="1.10.8.60">
    <property type="match status" value="1"/>
</dbReference>
<sequence>MHSGGGEKVSAWTVLVNEAIAGGVTLFVLWMTTRWVKETIAPMIEDTQNAKAAQKAIVDRLIKAGISPEKLQGLTQWEVAIAQELVFPEDIEGGMHTIGGLENEKQVLYDDILIPLTRPDLFRGNALLTPPRGILLYGPPGTGKTSLAKALAKQGSVSFMCVSPSSLLSKWVGDTQHLTRAIFSLAARIEPCLIFLDEIDALFRERSAGDHEVYRDMKAEFMQLWDGLFTTNDCRIIVVGCTNRPWDVDPAIQRRLPRSIKVDLPNVSQRVKILQTILRSTQLDRSMDLLHVAKQAPGYSGSDLKELCRCALMIPMKEKLQQESKSVADSASGASLRPLTTEDMLEAVRNIRPTTAQSSEYRNELMKQGTGGAYTTDLSTSEDQMRNDLRDFLLGTLAMGQGMGKNLPKD</sequence>
<dbReference type="PRINTS" id="PR00830">
    <property type="entry name" value="ENDOLAPTASE"/>
</dbReference>
<evidence type="ECO:0000256" key="2">
    <source>
        <dbReference type="ARBA" id="ARBA00022741"/>
    </source>
</evidence>
<dbReference type="AlphaFoldDB" id="A0A7S3ELY4"/>
<keyword evidence="5" id="KW-0496">Mitochondrion</keyword>
<evidence type="ECO:0000256" key="5">
    <source>
        <dbReference type="ARBA" id="ARBA00023128"/>
    </source>
</evidence>
<evidence type="ECO:0000313" key="8">
    <source>
        <dbReference type="EMBL" id="CAE0062918.1"/>
    </source>
</evidence>
<reference evidence="8" key="1">
    <citation type="submission" date="2021-01" db="EMBL/GenBank/DDBJ databases">
        <authorList>
            <person name="Corre E."/>
            <person name="Pelletier E."/>
            <person name="Niang G."/>
            <person name="Scheremetjew M."/>
            <person name="Finn R."/>
            <person name="Kale V."/>
            <person name="Holt S."/>
            <person name="Cochrane G."/>
            <person name="Meng A."/>
            <person name="Brown T."/>
            <person name="Cohen L."/>
        </authorList>
    </citation>
    <scope>NUCLEOTIDE SEQUENCE</scope>
    <source>
        <strain evidence="8">CCMP 769</strain>
    </source>
</reference>
<keyword evidence="2 6" id="KW-0547">Nucleotide-binding</keyword>
<evidence type="ECO:0000256" key="6">
    <source>
        <dbReference type="RuleBase" id="RU003651"/>
    </source>
</evidence>
<dbReference type="SUPFAM" id="SSF52540">
    <property type="entry name" value="P-loop containing nucleoside triphosphate hydrolases"/>
    <property type="match status" value="1"/>
</dbReference>
<dbReference type="Pfam" id="PF00004">
    <property type="entry name" value="AAA"/>
    <property type="match status" value="1"/>
</dbReference>
<evidence type="ECO:0000256" key="1">
    <source>
        <dbReference type="ARBA" id="ARBA00004572"/>
    </source>
</evidence>
<gene>
    <name evidence="8" type="ORF">RMAR00112_LOCUS30989</name>
</gene>
<accession>A0A7S3ELY4</accession>
<dbReference type="Pfam" id="PF17862">
    <property type="entry name" value="AAA_lid_3"/>
    <property type="match status" value="1"/>
</dbReference>
<evidence type="ECO:0000256" key="4">
    <source>
        <dbReference type="ARBA" id="ARBA00022840"/>
    </source>
</evidence>
<dbReference type="GO" id="GO:0016887">
    <property type="term" value="F:ATP hydrolysis activity"/>
    <property type="evidence" value="ECO:0007669"/>
    <property type="project" value="InterPro"/>
</dbReference>
<dbReference type="GO" id="GO:0005524">
    <property type="term" value="F:ATP binding"/>
    <property type="evidence" value="ECO:0007669"/>
    <property type="project" value="UniProtKB-KW"/>
</dbReference>
<dbReference type="Gene3D" id="3.40.50.300">
    <property type="entry name" value="P-loop containing nucleotide triphosphate hydrolases"/>
    <property type="match status" value="1"/>
</dbReference>
<dbReference type="PANTHER" id="PTHR45644:SF3">
    <property type="entry name" value="FI08533P-RELATED"/>
    <property type="match status" value="1"/>
</dbReference>
<keyword evidence="4 6" id="KW-0067">ATP-binding</keyword>
<evidence type="ECO:0000259" key="7">
    <source>
        <dbReference type="SMART" id="SM00382"/>
    </source>
</evidence>
<organism evidence="8">
    <name type="scientific">Rhodosorus marinus</name>
    <dbReference type="NCBI Taxonomy" id="101924"/>
    <lineage>
        <taxon>Eukaryota</taxon>
        <taxon>Rhodophyta</taxon>
        <taxon>Stylonematophyceae</taxon>
        <taxon>Stylonematales</taxon>
        <taxon>Stylonemataceae</taxon>
        <taxon>Rhodosorus</taxon>
    </lineage>
</organism>
<evidence type="ECO:0000256" key="3">
    <source>
        <dbReference type="ARBA" id="ARBA00022787"/>
    </source>
</evidence>
<dbReference type="InterPro" id="IPR027417">
    <property type="entry name" value="P-loop_NTPase"/>
</dbReference>
<dbReference type="PROSITE" id="PS00674">
    <property type="entry name" value="AAA"/>
    <property type="match status" value="1"/>
</dbReference>
<dbReference type="GO" id="GO:0005741">
    <property type="term" value="C:mitochondrial outer membrane"/>
    <property type="evidence" value="ECO:0007669"/>
    <property type="project" value="UniProtKB-SubCell"/>
</dbReference>
<keyword evidence="3" id="KW-1000">Mitochondrion outer membrane</keyword>
<keyword evidence="3" id="KW-0472">Membrane</keyword>
<dbReference type="InterPro" id="IPR051701">
    <property type="entry name" value="Mito_OM_Translocase_MSP1"/>
</dbReference>
<dbReference type="InterPro" id="IPR003593">
    <property type="entry name" value="AAA+_ATPase"/>
</dbReference>
<protein>
    <recommendedName>
        <fullName evidence="7">AAA+ ATPase domain-containing protein</fullName>
    </recommendedName>
</protein>
<proteinExistence type="inferred from homology"/>
<dbReference type="SMART" id="SM00382">
    <property type="entry name" value="AAA"/>
    <property type="match status" value="1"/>
</dbReference>
<name>A0A7S3ELY4_9RHOD</name>